<dbReference type="PANTHER" id="PTHR33751">
    <property type="entry name" value="CBB3-TYPE CYTOCHROME C OXIDASE SUBUNIT FIXP"/>
    <property type="match status" value="1"/>
</dbReference>
<evidence type="ECO:0000256" key="3">
    <source>
        <dbReference type="ARBA" id="ARBA00022723"/>
    </source>
</evidence>
<evidence type="ECO:0000256" key="1">
    <source>
        <dbReference type="ARBA" id="ARBA00022448"/>
    </source>
</evidence>
<keyword evidence="2 6" id="KW-0349">Heme</keyword>
<keyword evidence="3 6" id="KW-0479">Metal-binding</keyword>
<evidence type="ECO:0000256" key="2">
    <source>
        <dbReference type="ARBA" id="ARBA00022617"/>
    </source>
</evidence>
<keyword evidence="7" id="KW-0732">Signal</keyword>
<dbReference type="InterPro" id="IPR036909">
    <property type="entry name" value="Cyt_c-like_dom_sf"/>
</dbReference>
<protein>
    <submittedName>
        <fullName evidence="9">Cytochrome c4</fullName>
    </submittedName>
</protein>
<comment type="caution">
    <text evidence="9">The sequence shown here is derived from an EMBL/GenBank/DDBJ whole genome shotgun (WGS) entry which is preliminary data.</text>
</comment>
<evidence type="ECO:0000256" key="7">
    <source>
        <dbReference type="SAM" id="SignalP"/>
    </source>
</evidence>
<accession>A0A4Y8UM44</accession>
<dbReference type="InterPro" id="IPR009056">
    <property type="entry name" value="Cyt_c-like_dom"/>
</dbReference>
<keyword evidence="1" id="KW-0813">Transport</keyword>
<proteinExistence type="predicted"/>
<feature type="signal peptide" evidence="7">
    <location>
        <begin position="1"/>
        <end position="23"/>
    </location>
</feature>
<dbReference type="OrthoDB" id="9796421at2"/>
<dbReference type="Proteomes" id="UP000298133">
    <property type="component" value="Unassembled WGS sequence"/>
</dbReference>
<dbReference type="SUPFAM" id="SSF46626">
    <property type="entry name" value="Cytochrome c"/>
    <property type="match status" value="2"/>
</dbReference>
<dbReference type="Gene3D" id="1.10.760.10">
    <property type="entry name" value="Cytochrome c-like domain"/>
    <property type="match status" value="2"/>
</dbReference>
<gene>
    <name evidence="9" type="ORF">E3W66_01720</name>
</gene>
<feature type="chain" id="PRO_5021412236" evidence="7">
    <location>
        <begin position="24"/>
        <end position="188"/>
    </location>
</feature>
<evidence type="ECO:0000313" key="10">
    <source>
        <dbReference type="Proteomes" id="UP000298133"/>
    </source>
</evidence>
<name>A0A4Y8UM44_9GAMM</name>
<dbReference type="Pfam" id="PF00034">
    <property type="entry name" value="Cytochrom_C"/>
    <property type="match status" value="1"/>
</dbReference>
<evidence type="ECO:0000256" key="6">
    <source>
        <dbReference type="PROSITE-ProRule" id="PRU00433"/>
    </source>
</evidence>
<evidence type="ECO:0000313" key="9">
    <source>
        <dbReference type="EMBL" id="TFH68699.1"/>
    </source>
</evidence>
<keyword evidence="5 6" id="KW-0408">Iron</keyword>
<dbReference type="GO" id="GO:0046872">
    <property type="term" value="F:metal ion binding"/>
    <property type="evidence" value="ECO:0007669"/>
    <property type="project" value="UniProtKB-KW"/>
</dbReference>
<dbReference type="GO" id="GO:0020037">
    <property type="term" value="F:heme binding"/>
    <property type="evidence" value="ECO:0007669"/>
    <property type="project" value="InterPro"/>
</dbReference>
<evidence type="ECO:0000256" key="4">
    <source>
        <dbReference type="ARBA" id="ARBA00022982"/>
    </source>
</evidence>
<dbReference type="Pfam" id="PF13442">
    <property type="entry name" value="Cytochrome_CBB3"/>
    <property type="match status" value="1"/>
</dbReference>
<reference evidence="9 10" key="1">
    <citation type="submission" date="2019-03" db="EMBL/GenBank/DDBJ databases">
        <title>Draft genome of Gammaproteobacteria bacterium LSUCC0057, a member of the SAR92 clade.</title>
        <authorList>
            <person name="Lanclos V.C."/>
            <person name="Doiron C."/>
            <person name="Henson M.W."/>
            <person name="Thrash J.C."/>
        </authorList>
    </citation>
    <scope>NUCLEOTIDE SEQUENCE [LARGE SCALE GENOMIC DNA]</scope>
    <source>
        <strain evidence="9 10">LSUCC0057</strain>
    </source>
</reference>
<dbReference type="GO" id="GO:0009055">
    <property type="term" value="F:electron transfer activity"/>
    <property type="evidence" value="ECO:0007669"/>
    <property type="project" value="InterPro"/>
</dbReference>
<evidence type="ECO:0000256" key="5">
    <source>
        <dbReference type="ARBA" id="ARBA00023004"/>
    </source>
</evidence>
<dbReference type="PROSITE" id="PS51007">
    <property type="entry name" value="CYTC"/>
    <property type="match status" value="2"/>
</dbReference>
<dbReference type="EMBL" id="SPIA01000001">
    <property type="protein sequence ID" value="TFH68699.1"/>
    <property type="molecule type" value="Genomic_DNA"/>
</dbReference>
<keyword evidence="4" id="KW-0249">Electron transport</keyword>
<keyword evidence="10" id="KW-1185">Reference proteome</keyword>
<dbReference type="PANTHER" id="PTHR33751:SF9">
    <property type="entry name" value="CYTOCHROME C4"/>
    <property type="match status" value="1"/>
</dbReference>
<feature type="domain" description="Cytochrome c" evidence="8">
    <location>
        <begin position="102"/>
        <end position="187"/>
    </location>
</feature>
<organism evidence="9 10">
    <name type="scientific">Gammaproteobacteria bacterium LSUCC0057</name>
    <dbReference type="NCBI Taxonomy" id="2559237"/>
    <lineage>
        <taxon>Bacteria</taxon>
        <taxon>Pseudomonadati</taxon>
        <taxon>Pseudomonadota</taxon>
        <taxon>Gammaproteobacteria</taxon>
        <taxon>Cellvibrionales</taxon>
        <taxon>Porticoccaceae</taxon>
        <taxon>SAR92 clade</taxon>
    </lineage>
</organism>
<dbReference type="AlphaFoldDB" id="A0A4Y8UM44"/>
<evidence type="ECO:0000259" key="8">
    <source>
        <dbReference type="PROSITE" id="PS51007"/>
    </source>
</evidence>
<feature type="domain" description="Cytochrome c" evidence="8">
    <location>
        <begin position="8"/>
        <end position="101"/>
    </location>
</feature>
<dbReference type="InterPro" id="IPR050597">
    <property type="entry name" value="Cytochrome_c_Oxidase_Subunit"/>
</dbReference>
<sequence>MKTLTLSTLAAIGALLASSFSFADNHKLDQLLTSCAACHGGAGVSANPLWPNLAGQNDRYLADQLRAYRSGERINALMSGQAKNLSDGEIDALAAHYSQLPPAAAAGGELNEAGAHVRGRCISCHGIEGKPVNAEWPILAGQNAAYLKQQLMAFKSGERQGSLMNVVAAELTDSQIANVAEYFSQQQP</sequence>